<dbReference type="EMBL" id="BSXT01000799">
    <property type="protein sequence ID" value="GMF34234.1"/>
    <property type="molecule type" value="Genomic_DNA"/>
</dbReference>
<name>A0A9W6X9S5_9STRA</name>
<dbReference type="OrthoDB" id="73750at2759"/>
<accession>A0A9W6X9S5</accession>
<feature type="compositionally biased region" description="Polar residues" evidence="2">
    <location>
        <begin position="10"/>
        <end position="33"/>
    </location>
</feature>
<reference evidence="3" key="1">
    <citation type="submission" date="2023-04" db="EMBL/GenBank/DDBJ databases">
        <title>Phytophthora fragariaefolia NBRC 109709.</title>
        <authorList>
            <person name="Ichikawa N."/>
            <person name="Sato H."/>
            <person name="Tonouchi N."/>
        </authorList>
    </citation>
    <scope>NUCLEOTIDE SEQUENCE</scope>
    <source>
        <strain evidence="3">NBRC 109709</strain>
    </source>
</reference>
<keyword evidence="1" id="KW-0175">Coiled coil</keyword>
<evidence type="ECO:0000256" key="2">
    <source>
        <dbReference type="SAM" id="MobiDB-lite"/>
    </source>
</evidence>
<comment type="caution">
    <text evidence="3">The sequence shown here is derived from an EMBL/GenBank/DDBJ whole genome shotgun (WGS) entry which is preliminary data.</text>
</comment>
<organism evidence="3 4">
    <name type="scientific">Phytophthora fragariaefolia</name>
    <dbReference type="NCBI Taxonomy" id="1490495"/>
    <lineage>
        <taxon>Eukaryota</taxon>
        <taxon>Sar</taxon>
        <taxon>Stramenopiles</taxon>
        <taxon>Oomycota</taxon>
        <taxon>Peronosporomycetes</taxon>
        <taxon>Peronosporales</taxon>
        <taxon>Peronosporaceae</taxon>
        <taxon>Phytophthora</taxon>
    </lineage>
</organism>
<feature type="region of interest" description="Disordered" evidence="2">
    <location>
        <begin position="1"/>
        <end position="44"/>
    </location>
</feature>
<sequence>MPVDRKKPESASQPKKNSSPRSLATKTQSQQGVTRAGGASADSRHKCELCVAVAGARSRSTISTLDGTSTKVSHRADLISDNSGDGASRIHDLSGYRSEEGESVTDIINKIDELHAGTDCKPDVTAMEDSSNSAAESLVSSIVSSTELGETQQSVQRLRAQQTLVERLSEQSDEFERQLVQHKAGNETLQREVFTLRETEQENIAYHQRVKLLEERNRDLEEEYTAKTVELTTVLKKVSCLEQERDNLHHEAQRAGQEHHEYSKAFKGKQRRLLKRIEQLERSHGAQSEIQKRMESHWKQKMRKAAQANSQTVDILQQRLAESNSKTKKLETEVQEQEDHVQKLLATTVRQTSIIEECDRLLSETKAQHTQAHSKYEEQLQLTCELSAKIQRLEAQVASMQLFKGTETVELEKEATILANKLARANEALREKNKEFEDLQRAFVSQEDNCVHLEKVSDLFYCATAYLIT</sequence>
<evidence type="ECO:0000313" key="4">
    <source>
        <dbReference type="Proteomes" id="UP001165121"/>
    </source>
</evidence>
<protein>
    <submittedName>
        <fullName evidence="3">Unnamed protein product</fullName>
    </submittedName>
</protein>
<dbReference type="Proteomes" id="UP001165121">
    <property type="component" value="Unassembled WGS sequence"/>
</dbReference>
<feature type="coiled-coil region" evidence="1">
    <location>
        <begin position="408"/>
        <end position="449"/>
    </location>
</feature>
<proteinExistence type="predicted"/>
<feature type="coiled-coil region" evidence="1">
    <location>
        <begin position="313"/>
        <end position="347"/>
    </location>
</feature>
<evidence type="ECO:0000313" key="3">
    <source>
        <dbReference type="EMBL" id="GMF34234.1"/>
    </source>
</evidence>
<keyword evidence="4" id="KW-1185">Reference proteome</keyword>
<gene>
    <name evidence="3" type="ORF">Pfra01_000874100</name>
</gene>
<feature type="coiled-coil region" evidence="1">
    <location>
        <begin position="158"/>
        <end position="258"/>
    </location>
</feature>
<evidence type="ECO:0000256" key="1">
    <source>
        <dbReference type="SAM" id="Coils"/>
    </source>
</evidence>
<dbReference type="AlphaFoldDB" id="A0A9W6X9S5"/>